<name>A0A8T3C6Z5_DENNO</name>
<organism evidence="1 2">
    <name type="scientific">Dendrobium nobile</name>
    <name type="common">Orchid</name>
    <dbReference type="NCBI Taxonomy" id="94219"/>
    <lineage>
        <taxon>Eukaryota</taxon>
        <taxon>Viridiplantae</taxon>
        <taxon>Streptophyta</taxon>
        <taxon>Embryophyta</taxon>
        <taxon>Tracheophyta</taxon>
        <taxon>Spermatophyta</taxon>
        <taxon>Magnoliopsida</taxon>
        <taxon>Liliopsida</taxon>
        <taxon>Asparagales</taxon>
        <taxon>Orchidaceae</taxon>
        <taxon>Epidendroideae</taxon>
        <taxon>Malaxideae</taxon>
        <taxon>Dendrobiinae</taxon>
        <taxon>Dendrobium</taxon>
    </lineage>
</organism>
<comment type="caution">
    <text evidence="1">The sequence shown here is derived from an EMBL/GenBank/DDBJ whole genome shotgun (WGS) entry which is preliminary data.</text>
</comment>
<evidence type="ECO:0000313" key="1">
    <source>
        <dbReference type="EMBL" id="KAI0526753.1"/>
    </source>
</evidence>
<protein>
    <submittedName>
        <fullName evidence="1">Uncharacterized protein</fullName>
    </submittedName>
</protein>
<dbReference type="EMBL" id="JAGYWB010000003">
    <property type="protein sequence ID" value="KAI0526753.1"/>
    <property type="molecule type" value="Genomic_DNA"/>
</dbReference>
<reference evidence="1" key="1">
    <citation type="journal article" date="2022" name="Front. Genet.">
        <title>Chromosome-Scale Assembly of the Dendrobium nobile Genome Provides Insights Into the Molecular Mechanism of the Biosynthesis of the Medicinal Active Ingredient of Dendrobium.</title>
        <authorList>
            <person name="Xu Q."/>
            <person name="Niu S.-C."/>
            <person name="Li K.-L."/>
            <person name="Zheng P.-J."/>
            <person name="Zhang X.-J."/>
            <person name="Jia Y."/>
            <person name="Liu Y."/>
            <person name="Niu Y.-X."/>
            <person name="Yu L.-H."/>
            <person name="Chen D.-F."/>
            <person name="Zhang G.-Q."/>
        </authorList>
    </citation>
    <scope>NUCLEOTIDE SEQUENCE</scope>
    <source>
        <tissue evidence="1">Leaf</tissue>
    </source>
</reference>
<evidence type="ECO:0000313" key="2">
    <source>
        <dbReference type="Proteomes" id="UP000829196"/>
    </source>
</evidence>
<proteinExistence type="predicted"/>
<sequence length="118" mass="13067">MEGTSCIRKVASRCSMADEDDDVDLARLLDKPKLNIERQRSFDERSFSELSINIRAIDGFESLYSPGGIRSGLNTPAWSARNSFETHPTIAEAWEALRLVGIFPWPAGGNNRCCGSCL</sequence>
<keyword evidence="2" id="KW-1185">Reference proteome</keyword>
<gene>
    <name evidence="1" type="ORF">KFK09_002344</name>
</gene>
<accession>A0A8T3C6Z5</accession>
<dbReference type="AlphaFoldDB" id="A0A8T3C6Z5"/>
<dbReference type="SMR" id="A0A8T3C6Z5"/>
<dbReference type="Proteomes" id="UP000829196">
    <property type="component" value="Unassembled WGS sequence"/>
</dbReference>
<dbReference type="OrthoDB" id="1883188at2759"/>